<dbReference type="InterPro" id="IPR000209">
    <property type="entry name" value="Peptidase_S8/S53_dom"/>
</dbReference>
<feature type="transmembrane region" description="Helical" evidence="12">
    <location>
        <begin position="431"/>
        <end position="453"/>
    </location>
</feature>
<sequence>MMRRLGRLVLATAVVALIAALGEGNALAVVPAPIDVGLVPPKDSTKVEKRRPCKDAVRVPDGPEVPVAQRDLDFRSVWPISRGAGQLVAVIDTGVARHPRLPGLVDGGDLVGTETGTTDCDAHGTLVAGLIAARQVPGSGFSGGAPDSRILAIRQSSSAYSPAGQTDQVDNAGNSVGGYGNVATMAAAVRRAADMGAGVINISEVACKTAAEGIGGGDRYLGAAVKYAATVKDVVVVAAAGNFGSAECKIQNPAADPLRPGADLWDSVSTIASPAWYDDYVLTVGSVEPDGRVSDFSLAGPWVDVAAPGSGLTSLHPTTGDLTNTVYSAQGSAEPVNGTSFAAPYVSATAALVRSRFPQLSAQQVIARIEATAHAPAEGWNPFVGHGVIDPLAAVSANVPTGGAATDGAARSVPLEALPAVTQPDHRPRDVALVAVGSLAALLTLGVLASFPLRRKLQSATQHRS</sequence>
<dbReference type="GO" id="GO:0004252">
    <property type="term" value="F:serine-type endopeptidase activity"/>
    <property type="evidence" value="ECO:0007669"/>
    <property type="project" value="UniProtKB-UniRule"/>
</dbReference>
<evidence type="ECO:0000256" key="1">
    <source>
        <dbReference type="ARBA" id="ARBA00004162"/>
    </source>
</evidence>
<evidence type="ECO:0000313" key="15">
    <source>
        <dbReference type="EMBL" id="AWK73495.1"/>
    </source>
</evidence>
<dbReference type="PROSITE" id="PS00137">
    <property type="entry name" value="SUBTILASE_HIS"/>
    <property type="match status" value="1"/>
</dbReference>
<dbReference type="KEGG" id="roz:CBI38_19935"/>
<evidence type="ECO:0000259" key="14">
    <source>
        <dbReference type="Pfam" id="PF00082"/>
    </source>
</evidence>
<feature type="active site" description="Charge relay system" evidence="10">
    <location>
        <position position="92"/>
    </location>
</feature>
<dbReference type="InterPro" id="IPR023827">
    <property type="entry name" value="Peptidase_S8_Asp-AS"/>
</dbReference>
<keyword evidence="16" id="KW-1185">Reference proteome</keyword>
<dbReference type="PROSITE" id="PS00136">
    <property type="entry name" value="SUBTILASE_ASP"/>
    <property type="match status" value="1"/>
</dbReference>
<evidence type="ECO:0000256" key="8">
    <source>
        <dbReference type="ARBA" id="ARBA00022989"/>
    </source>
</evidence>
<accession>A0A2S2BXY2</accession>
<evidence type="ECO:0000256" key="9">
    <source>
        <dbReference type="ARBA" id="ARBA00023136"/>
    </source>
</evidence>
<keyword evidence="5 12" id="KW-0812">Transmembrane</keyword>
<dbReference type="InterPro" id="IPR023834">
    <property type="entry name" value="T7SS_pept_S8A_mycosin"/>
</dbReference>
<dbReference type="AlphaFoldDB" id="A0A2S2BXY2"/>
<evidence type="ECO:0000256" key="3">
    <source>
        <dbReference type="ARBA" id="ARBA00022475"/>
    </source>
</evidence>
<keyword evidence="3" id="KW-1003">Cell membrane</keyword>
<feature type="domain" description="Peptidase S8/S53" evidence="14">
    <location>
        <begin position="83"/>
        <end position="387"/>
    </location>
</feature>
<dbReference type="PRINTS" id="PR00723">
    <property type="entry name" value="SUBTILISIN"/>
</dbReference>
<dbReference type="PANTHER" id="PTHR43806">
    <property type="entry name" value="PEPTIDASE S8"/>
    <property type="match status" value="1"/>
</dbReference>
<reference evidence="15 16" key="1">
    <citation type="submission" date="2017-05" db="EMBL/GenBank/DDBJ databases">
        <title>Isolation of Rhodococcus sp. S2-17 biodegrading of BP-3.</title>
        <authorList>
            <person name="Lee Y."/>
            <person name="Kim K.H."/>
            <person name="Chun B.H."/>
            <person name="Jung H.S."/>
            <person name="Jeon C.O."/>
        </authorList>
    </citation>
    <scope>NUCLEOTIDE SEQUENCE [LARGE SCALE GENOMIC DNA]</scope>
    <source>
        <strain evidence="15 16">S2-17</strain>
    </source>
</reference>
<dbReference type="SUPFAM" id="SSF52743">
    <property type="entry name" value="Subtilisin-like"/>
    <property type="match status" value="1"/>
</dbReference>
<dbReference type="GO" id="GO:0006508">
    <property type="term" value="P:proteolysis"/>
    <property type="evidence" value="ECO:0007669"/>
    <property type="project" value="UniProtKB-KW"/>
</dbReference>
<dbReference type="InterPro" id="IPR050131">
    <property type="entry name" value="Peptidase_S8_subtilisin-like"/>
</dbReference>
<dbReference type="InterPro" id="IPR036852">
    <property type="entry name" value="Peptidase_S8/S53_dom_sf"/>
</dbReference>
<comment type="subcellular location">
    <subcellularLocation>
        <location evidence="1">Cell membrane</location>
        <topology evidence="1">Single-pass membrane protein</topology>
    </subcellularLocation>
</comment>
<evidence type="ECO:0000256" key="13">
    <source>
        <dbReference type="SAM" id="SignalP"/>
    </source>
</evidence>
<evidence type="ECO:0000256" key="4">
    <source>
        <dbReference type="ARBA" id="ARBA00022670"/>
    </source>
</evidence>
<evidence type="ECO:0000256" key="2">
    <source>
        <dbReference type="ARBA" id="ARBA00011073"/>
    </source>
</evidence>
<dbReference type="EMBL" id="CP021354">
    <property type="protein sequence ID" value="AWK73495.1"/>
    <property type="molecule type" value="Genomic_DNA"/>
</dbReference>
<dbReference type="InterPro" id="IPR015500">
    <property type="entry name" value="Peptidase_S8_subtilisin-rel"/>
</dbReference>
<dbReference type="PROSITE" id="PS51892">
    <property type="entry name" value="SUBTILASE"/>
    <property type="match status" value="1"/>
</dbReference>
<organism evidence="15 16">
    <name type="scientific">Rhodococcus oxybenzonivorans</name>
    <dbReference type="NCBI Taxonomy" id="1990687"/>
    <lineage>
        <taxon>Bacteria</taxon>
        <taxon>Bacillati</taxon>
        <taxon>Actinomycetota</taxon>
        <taxon>Actinomycetes</taxon>
        <taxon>Mycobacteriales</taxon>
        <taxon>Nocardiaceae</taxon>
        <taxon>Rhodococcus</taxon>
    </lineage>
</organism>
<keyword evidence="13" id="KW-0732">Signal</keyword>
<dbReference type="RefSeq" id="WP_109331551.1">
    <property type="nucleotide sequence ID" value="NZ_CP021354.1"/>
</dbReference>
<evidence type="ECO:0000256" key="6">
    <source>
        <dbReference type="ARBA" id="ARBA00022801"/>
    </source>
</evidence>
<name>A0A2S2BXY2_9NOCA</name>
<keyword evidence="8 12" id="KW-1133">Transmembrane helix</keyword>
<evidence type="ECO:0000256" key="11">
    <source>
        <dbReference type="RuleBase" id="RU003355"/>
    </source>
</evidence>
<evidence type="ECO:0000256" key="10">
    <source>
        <dbReference type="PROSITE-ProRule" id="PRU01240"/>
    </source>
</evidence>
<evidence type="ECO:0000256" key="12">
    <source>
        <dbReference type="SAM" id="Phobius"/>
    </source>
</evidence>
<evidence type="ECO:0000256" key="5">
    <source>
        <dbReference type="ARBA" id="ARBA00022692"/>
    </source>
</evidence>
<gene>
    <name evidence="15" type="ORF">CBI38_19935</name>
</gene>
<dbReference type="Gene3D" id="3.40.50.200">
    <property type="entry name" value="Peptidase S8/S53 domain"/>
    <property type="match status" value="1"/>
</dbReference>
<dbReference type="GO" id="GO:0005886">
    <property type="term" value="C:plasma membrane"/>
    <property type="evidence" value="ECO:0007669"/>
    <property type="project" value="UniProtKB-SubCell"/>
</dbReference>
<dbReference type="Pfam" id="PF00082">
    <property type="entry name" value="Peptidase_S8"/>
    <property type="match status" value="1"/>
</dbReference>
<proteinExistence type="inferred from homology"/>
<evidence type="ECO:0000313" key="16">
    <source>
        <dbReference type="Proteomes" id="UP000245711"/>
    </source>
</evidence>
<evidence type="ECO:0000256" key="7">
    <source>
        <dbReference type="ARBA" id="ARBA00022825"/>
    </source>
</evidence>
<protein>
    <submittedName>
        <fullName evidence="15">Type VII secretion-associated serine protease mycosin</fullName>
    </submittedName>
</protein>
<feature type="chain" id="PRO_5015615892" evidence="13">
    <location>
        <begin position="29"/>
        <end position="465"/>
    </location>
</feature>
<comment type="similarity">
    <text evidence="2 10 11">Belongs to the peptidase S8 family.</text>
</comment>
<feature type="active site" description="Charge relay system" evidence="10">
    <location>
        <position position="340"/>
    </location>
</feature>
<keyword evidence="4 10" id="KW-0645">Protease</keyword>
<keyword evidence="6 10" id="KW-0378">Hydrolase</keyword>
<dbReference type="OrthoDB" id="9798386at2"/>
<feature type="active site" description="Charge relay system" evidence="10">
    <location>
        <position position="123"/>
    </location>
</feature>
<dbReference type="Proteomes" id="UP000245711">
    <property type="component" value="Chromosome"/>
</dbReference>
<dbReference type="InterPro" id="IPR023828">
    <property type="entry name" value="Peptidase_S8_Ser-AS"/>
</dbReference>
<keyword evidence="9 12" id="KW-0472">Membrane</keyword>
<dbReference type="InterPro" id="IPR022398">
    <property type="entry name" value="Peptidase_S8_His-AS"/>
</dbReference>
<keyword evidence="7 10" id="KW-0720">Serine protease</keyword>
<dbReference type="PROSITE" id="PS00138">
    <property type="entry name" value="SUBTILASE_SER"/>
    <property type="match status" value="1"/>
</dbReference>
<dbReference type="NCBIfam" id="TIGR03921">
    <property type="entry name" value="T7SS_mycosin"/>
    <property type="match status" value="1"/>
</dbReference>
<feature type="signal peptide" evidence="13">
    <location>
        <begin position="1"/>
        <end position="28"/>
    </location>
</feature>
<dbReference type="PANTHER" id="PTHR43806:SF11">
    <property type="entry name" value="CEREVISIN-RELATED"/>
    <property type="match status" value="1"/>
</dbReference>